<keyword evidence="2" id="KW-1133">Transmembrane helix</keyword>
<protein>
    <submittedName>
        <fullName evidence="3">DUF4229 domain-containing protein</fullName>
    </submittedName>
</protein>
<evidence type="ECO:0000313" key="4">
    <source>
        <dbReference type="Proteomes" id="UP000269289"/>
    </source>
</evidence>
<comment type="caution">
    <text evidence="3">The sequence shown here is derived from an EMBL/GenBank/DDBJ whole genome shotgun (WGS) entry which is preliminary data.</text>
</comment>
<proteinExistence type="predicted"/>
<feature type="region of interest" description="Disordered" evidence="1">
    <location>
        <begin position="75"/>
        <end position="102"/>
    </location>
</feature>
<dbReference type="Pfam" id="PF14012">
    <property type="entry name" value="DUF4229"/>
    <property type="match status" value="1"/>
</dbReference>
<feature type="transmembrane region" description="Helical" evidence="2">
    <location>
        <begin position="12"/>
        <end position="45"/>
    </location>
</feature>
<reference evidence="3 4" key="1">
    <citation type="submission" date="2018-10" db="EMBL/GenBank/DDBJ databases">
        <title>Isolation, diversity and antifungal activity of actinobacteria from wheat.</title>
        <authorList>
            <person name="Han C."/>
        </authorList>
    </citation>
    <scope>NUCLEOTIDE SEQUENCE [LARGE SCALE GENOMIC DNA]</scope>
    <source>
        <strain evidence="3 4">NEAU-YY56</strain>
    </source>
</reference>
<feature type="compositionally biased region" description="Acidic residues" evidence="1">
    <location>
        <begin position="79"/>
        <end position="90"/>
    </location>
</feature>
<dbReference type="RefSeq" id="WP_122148470.1">
    <property type="nucleotide sequence ID" value="NZ_RFFI01000021.1"/>
</dbReference>
<name>A0A3M2JQV5_9CELL</name>
<evidence type="ECO:0000256" key="2">
    <source>
        <dbReference type="SAM" id="Phobius"/>
    </source>
</evidence>
<keyword evidence="2" id="KW-0472">Membrane</keyword>
<dbReference type="Proteomes" id="UP000269289">
    <property type="component" value="Unassembled WGS sequence"/>
</dbReference>
<accession>A0A3M2JQV5</accession>
<keyword evidence="2" id="KW-0812">Transmembrane</keyword>
<gene>
    <name evidence="3" type="ORF">EBM89_05565</name>
</gene>
<evidence type="ECO:0000313" key="3">
    <source>
        <dbReference type="EMBL" id="RMI13125.1"/>
    </source>
</evidence>
<evidence type="ECO:0000256" key="1">
    <source>
        <dbReference type="SAM" id="MobiDB-lite"/>
    </source>
</evidence>
<dbReference type="AlphaFoldDB" id="A0A3M2JQV5"/>
<dbReference type="EMBL" id="RFFI01000021">
    <property type="protein sequence ID" value="RMI13125.1"/>
    <property type="molecule type" value="Genomic_DNA"/>
</dbReference>
<dbReference type="InterPro" id="IPR025323">
    <property type="entry name" value="DUF4229"/>
</dbReference>
<organism evidence="3 4">
    <name type="scientific">Cellulomonas triticagri</name>
    <dbReference type="NCBI Taxonomy" id="2483352"/>
    <lineage>
        <taxon>Bacteria</taxon>
        <taxon>Bacillati</taxon>
        <taxon>Actinomycetota</taxon>
        <taxon>Actinomycetes</taxon>
        <taxon>Micrococcales</taxon>
        <taxon>Cellulomonadaceae</taxon>
        <taxon>Cellulomonas</taxon>
    </lineage>
</organism>
<keyword evidence="4" id="KW-1185">Reference proteome</keyword>
<sequence length="102" mass="10624">MPVVVYSLLRLALFVVCLVVLVAVGTGWLFGVIIAAVLAALLSYLLLKGPRDRAALWLQARSDARGDRVRLSGTAAEDAAAEDAVVDAADDDARGGTPGSLF</sequence>